<comment type="caution">
    <text evidence="11">Lacks conserved residue(s) required for the propagation of feature annotation.</text>
</comment>
<protein>
    <recommendedName>
        <fullName evidence="5 11">UDP-N-acetylglucosamine transferase subunit ALG14</fullName>
    </recommendedName>
    <alternativeName>
        <fullName evidence="10 11">Asparagine-linked glycosylation protein 14</fullName>
    </alternativeName>
</protein>
<evidence type="ECO:0000256" key="8">
    <source>
        <dbReference type="ARBA" id="ARBA00022989"/>
    </source>
</evidence>
<evidence type="ECO:0000256" key="6">
    <source>
        <dbReference type="ARBA" id="ARBA00022692"/>
    </source>
</evidence>
<dbReference type="PANTHER" id="PTHR12154:SF4">
    <property type="entry name" value="UDP-N-ACETYLGLUCOSAMINE TRANSFERASE SUBUNIT ALG14 HOMOLOG"/>
    <property type="match status" value="1"/>
</dbReference>
<evidence type="ECO:0000256" key="9">
    <source>
        <dbReference type="ARBA" id="ARBA00023136"/>
    </source>
</evidence>
<accession>A0ABP0ZNY8</accession>
<comment type="subunit">
    <text evidence="4 11">Heterodimer with ALG13 to form a functional enzyme.</text>
</comment>
<evidence type="ECO:0000256" key="1">
    <source>
        <dbReference type="ARBA" id="ARBA00004389"/>
    </source>
</evidence>
<comment type="similarity">
    <text evidence="3 11">Belongs to the ALG14 family.</text>
</comment>
<reference evidence="12 13" key="1">
    <citation type="submission" date="2024-03" db="EMBL/GenBank/DDBJ databases">
        <authorList>
            <person name="Brejova B."/>
        </authorList>
    </citation>
    <scope>NUCLEOTIDE SEQUENCE [LARGE SCALE GENOMIC DNA]</scope>
    <source>
        <strain evidence="12 13">CBS 14171</strain>
    </source>
</reference>
<dbReference type="Proteomes" id="UP001497383">
    <property type="component" value="Chromosome 4"/>
</dbReference>
<dbReference type="Pfam" id="PF08660">
    <property type="entry name" value="Alg14"/>
    <property type="match status" value="1"/>
</dbReference>
<dbReference type="InterPro" id="IPR013969">
    <property type="entry name" value="Oligosacch_biosynth_Alg14"/>
</dbReference>
<sequence length="235" mass="26534">MVLVNLETYFCTLVVLISIPILVLLLRIIHTLPSLHLPPSIRTQPHGKPLSQLPDGSRRIAIFLGSGGHTGEMIKMISKLSLARLDRTWIISNGDSSSLQQAKFIESQVYRAHQGGTNVMYKRIPRARNVGQSYFKSVFTTVYSFAVSSITLLFNRPDILLLNGPGTCVPIAYIYFVYKVLGLSSTRIIYIESLARVDKLSLSGRLILPIADRFIVQWDQLYQQYNRAEYYGILI</sequence>
<keyword evidence="9 11" id="KW-0472">Membrane</keyword>
<organism evidence="12 13">
    <name type="scientific">Lodderomyces beijingensis</name>
    <dbReference type="NCBI Taxonomy" id="1775926"/>
    <lineage>
        <taxon>Eukaryota</taxon>
        <taxon>Fungi</taxon>
        <taxon>Dikarya</taxon>
        <taxon>Ascomycota</taxon>
        <taxon>Saccharomycotina</taxon>
        <taxon>Pichiomycetes</taxon>
        <taxon>Debaryomycetaceae</taxon>
        <taxon>Candida/Lodderomyces clade</taxon>
        <taxon>Lodderomyces</taxon>
    </lineage>
</organism>
<gene>
    <name evidence="11" type="primary">ALG14</name>
    <name evidence="12" type="ORF">LODBEIA_P38280</name>
</gene>
<dbReference type="Gene3D" id="3.40.50.2000">
    <property type="entry name" value="Glycogen Phosphorylase B"/>
    <property type="match status" value="1"/>
</dbReference>
<keyword evidence="7 11" id="KW-0256">Endoplasmic reticulum</keyword>
<keyword evidence="8 11" id="KW-1133">Transmembrane helix</keyword>
<evidence type="ECO:0000313" key="13">
    <source>
        <dbReference type="Proteomes" id="UP001497383"/>
    </source>
</evidence>
<evidence type="ECO:0000256" key="4">
    <source>
        <dbReference type="ARBA" id="ARBA00011335"/>
    </source>
</evidence>
<dbReference type="PANTHER" id="PTHR12154">
    <property type="entry name" value="GLYCOSYL TRANSFERASE-RELATED"/>
    <property type="match status" value="1"/>
</dbReference>
<evidence type="ECO:0000256" key="5">
    <source>
        <dbReference type="ARBA" id="ARBA00017467"/>
    </source>
</evidence>
<dbReference type="GeneID" id="92209024"/>
<name>A0ABP0ZNY8_9ASCO</name>
<evidence type="ECO:0000256" key="11">
    <source>
        <dbReference type="RuleBase" id="RU362127"/>
    </source>
</evidence>
<feature type="transmembrane region" description="Helical" evidence="11">
    <location>
        <begin position="133"/>
        <end position="154"/>
    </location>
</feature>
<feature type="transmembrane region" description="Helical" evidence="11">
    <location>
        <begin position="6"/>
        <end position="26"/>
    </location>
</feature>
<dbReference type="EMBL" id="OZ022408">
    <property type="protein sequence ID" value="CAK9439728.1"/>
    <property type="molecule type" value="Genomic_DNA"/>
</dbReference>
<comment type="function">
    <text evidence="11">Involved in protein N-glycosylation. Essential for the second step of the dolichol-linked oligosaccharide pathway. Anchors the catalytic subunit ALG13 to the ER.</text>
</comment>
<evidence type="ECO:0000256" key="2">
    <source>
        <dbReference type="ARBA" id="ARBA00004590"/>
    </source>
</evidence>
<evidence type="ECO:0000256" key="10">
    <source>
        <dbReference type="ARBA" id="ARBA00032062"/>
    </source>
</evidence>
<comment type="subcellular location">
    <subcellularLocation>
        <location evidence="1 11">Endoplasmic reticulum membrane</location>
        <topology evidence="1 11">Single-pass membrane protein</topology>
    </subcellularLocation>
    <subcellularLocation>
        <location evidence="2">Nucleus membrane</location>
        <topology evidence="2">Single-pass membrane protein</topology>
    </subcellularLocation>
</comment>
<keyword evidence="6 11" id="KW-0812">Transmembrane</keyword>
<keyword evidence="13" id="KW-1185">Reference proteome</keyword>
<dbReference type="RefSeq" id="XP_066830766.1">
    <property type="nucleotide sequence ID" value="XM_066973981.1"/>
</dbReference>
<evidence type="ECO:0000256" key="3">
    <source>
        <dbReference type="ARBA" id="ARBA00009731"/>
    </source>
</evidence>
<evidence type="ECO:0000313" key="12">
    <source>
        <dbReference type="EMBL" id="CAK9439728.1"/>
    </source>
</evidence>
<proteinExistence type="inferred from homology"/>
<evidence type="ECO:0000256" key="7">
    <source>
        <dbReference type="ARBA" id="ARBA00022824"/>
    </source>
</evidence>